<dbReference type="InterPro" id="IPR036734">
    <property type="entry name" value="Neur_chan_lig-bd_sf"/>
</dbReference>
<sequence>MKFGSWTYDGNQIDLQLSSMKGGDLSTYITNGEWELIGEWSLNS</sequence>
<evidence type="ECO:0000313" key="2">
    <source>
        <dbReference type="EMBL" id="CAL1283242.1"/>
    </source>
</evidence>
<dbReference type="GO" id="GO:0005230">
    <property type="term" value="F:extracellular ligand-gated monoatomic ion channel activity"/>
    <property type="evidence" value="ECO:0007669"/>
    <property type="project" value="InterPro"/>
</dbReference>
<gene>
    <name evidence="2" type="ORF">LARSCL_LOCUS12475</name>
</gene>
<organism evidence="2 3">
    <name type="scientific">Larinioides sclopetarius</name>
    <dbReference type="NCBI Taxonomy" id="280406"/>
    <lineage>
        <taxon>Eukaryota</taxon>
        <taxon>Metazoa</taxon>
        <taxon>Ecdysozoa</taxon>
        <taxon>Arthropoda</taxon>
        <taxon>Chelicerata</taxon>
        <taxon>Arachnida</taxon>
        <taxon>Araneae</taxon>
        <taxon>Araneomorphae</taxon>
        <taxon>Entelegynae</taxon>
        <taxon>Araneoidea</taxon>
        <taxon>Araneidae</taxon>
        <taxon>Larinioides</taxon>
    </lineage>
</organism>
<dbReference type="AlphaFoldDB" id="A0AAV2AH47"/>
<dbReference type="SUPFAM" id="SSF63712">
    <property type="entry name" value="Nicotinic receptor ligand binding domain-like"/>
    <property type="match status" value="1"/>
</dbReference>
<dbReference type="Gene3D" id="2.70.170.10">
    <property type="entry name" value="Neurotransmitter-gated ion-channel ligand-binding domain"/>
    <property type="match status" value="1"/>
</dbReference>
<dbReference type="Pfam" id="PF02931">
    <property type="entry name" value="Neur_chan_LBD"/>
    <property type="match status" value="1"/>
</dbReference>
<keyword evidence="3" id="KW-1185">Reference proteome</keyword>
<feature type="domain" description="Neurotransmitter-gated ion-channel ligand-binding" evidence="1">
    <location>
        <begin position="1"/>
        <end position="38"/>
    </location>
</feature>
<accession>A0AAV2AH47</accession>
<dbReference type="Proteomes" id="UP001497382">
    <property type="component" value="Unassembled WGS sequence"/>
</dbReference>
<evidence type="ECO:0000313" key="3">
    <source>
        <dbReference type="Proteomes" id="UP001497382"/>
    </source>
</evidence>
<dbReference type="EMBL" id="CAXIEN010000165">
    <property type="protein sequence ID" value="CAL1283242.1"/>
    <property type="molecule type" value="Genomic_DNA"/>
</dbReference>
<dbReference type="GO" id="GO:0016020">
    <property type="term" value="C:membrane"/>
    <property type="evidence" value="ECO:0007669"/>
    <property type="project" value="InterPro"/>
</dbReference>
<dbReference type="InterPro" id="IPR006202">
    <property type="entry name" value="Neur_chan_lig-bd"/>
</dbReference>
<evidence type="ECO:0000259" key="1">
    <source>
        <dbReference type="Pfam" id="PF02931"/>
    </source>
</evidence>
<name>A0AAV2AH47_9ARAC</name>
<protein>
    <recommendedName>
        <fullName evidence="1">Neurotransmitter-gated ion-channel ligand-binding domain-containing protein</fullName>
    </recommendedName>
</protein>
<comment type="caution">
    <text evidence="2">The sequence shown here is derived from an EMBL/GenBank/DDBJ whole genome shotgun (WGS) entry which is preliminary data.</text>
</comment>
<reference evidence="2 3" key="1">
    <citation type="submission" date="2024-04" db="EMBL/GenBank/DDBJ databases">
        <authorList>
            <person name="Rising A."/>
            <person name="Reimegard J."/>
            <person name="Sonavane S."/>
            <person name="Akerstrom W."/>
            <person name="Nylinder S."/>
            <person name="Hedman E."/>
            <person name="Kallberg Y."/>
        </authorList>
    </citation>
    <scope>NUCLEOTIDE SEQUENCE [LARGE SCALE GENOMIC DNA]</scope>
</reference>
<proteinExistence type="predicted"/>